<protein>
    <submittedName>
        <fullName evidence="2">PIN domain-containing protein</fullName>
    </submittedName>
</protein>
<dbReference type="RefSeq" id="WP_257959435.1">
    <property type="nucleotide sequence ID" value="NZ_CP102780.1"/>
</dbReference>
<keyword evidence="3" id="KW-1185">Reference proteome</keyword>
<feature type="domain" description="DUF4935" evidence="1">
    <location>
        <begin position="18"/>
        <end position="185"/>
    </location>
</feature>
<accession>A0ABY5QK29</accession>
<evidence type="ECO:0000313" key="2">
    <source>
        <dbReference type="EMBL" id="UVA80503.1"/>
    </source>
</evidence>
<dbReference type="InterPro" id="IPR032557">
    <property type="entry name" value="DUF4935"/>
</dbReference>
<name>A0ABY5QK29_9BURK</name>
<dbReference type="Proteomes" id="UP001058980">
    <property type="component" value="Chromosome"/>
</dbReference>
<evidence type="ECO:0000313" key="3">
    <source>
        <dbReference type="Proteomes" id="UP001058980"/>
    </source>
</evidence>
<organism evidence="2 3">
    <name type="scientific">Pandoraea commovens</name>
    <dbReference type="NCBI Taxonomy" id="2508289"/>
    <lineage>
        <taxon>Bacteria</taxon>
        <taxon>Pseudomonadati</taxon>
        <taxon>Pseudomonadota</taxon>
        <taxon>Betaproteobacteria</taxon>
        <taxon>Burkholderiales</taxon>
        <taxon>Burkholderiaceae</taxon>
        <taxon>Pandoraea</taxon>
    </lineage>
</organism>
<gene>
    <name evidence="2" type="ORF">NTU39_05625</name>
</gene>
<dbReference type="EMBL" id="CP102780">
    <property type="protein sequence ID" value="UVA80503.1"/>
    <property type="molecule type" value="Genomic_DNA"/>
</dbReference>
<dbReference type="Pfam" id="PF16289">
    <property type="entry name" value="PIN_12"/>
    <property type="match status" value="1"/>
</dbReference>
<reference evidence="2" key="1">
    <citation type="submission" date="2022-08" db="EMBL/GenBank/DDBJ databases">
        <title>Multi-unit outbreak of Pandoraea commovens among non-cystic fibrosis intensive care patients from 2019 to 2021 in Berlin, Germany.</title>
        <authorList>
            <person name="Menzel P."/>
        </authorList>
    </citation>
    <scope>NUCLEOTIDE SEQUENCE</scope>
    <source>
        <strain evidence="2">LB-19-202-79</strain>
    </source>
</reference>
<proteinExistence type="predicted"/>
<evidence type="ECO:0000259" key="1">
    <source>
        <dbReference type="Pfam" id="PF16289"/>
    </source>
</evidence>
<sequence>MNEPWRELIQLEEITALSIDTSVLRANSYNFGSGLLLLLTQNVRAKLVISEVVVREVRRHLTEKAKESLRQVDSSLQDAIRQNVLGGVGVAAITDALKAARREPEDWAKQRLEEWLTAADASVINSEDHVDVAELMDRYFEARAPFSDKGNKKNEFPDALALLALEAWAEQNGTAVLVVSTDGDWIRYCNESAHLHCVADLADAINGFNGPTAENACKRLIESVRDGDKLGLIKWIESEFDREVANKWDYTLDGDSYFTIEDFGFDEFFVRNLNFDGAGALNDGNFEPLSMEAGVATVKVTVAADVTADAWVSLSKFDSIDRDYVSMGDTKVSVTEPVEFSVLVRLGGTIPDDMEIEGIDLLPMFIEFNAGEIEPDWSDRDYEE</sequence>